<dbReference type="KEGG" id="fpl:Ferp_2432"/>
<proteinExistence type="inferred from homology"/>
<dbReference type="PANTHER" id="PTHR43509">
    <property type="match status" value="1"/>
</dbReference>
<sequence length="384" mass="44373">MPAKPHGGKLVNRVVAEDRRSKLLEEAKELPKIEISKETAVEVENIAHGVYSPLEGFMTRNDFISVLETMRLENDLPWTIPIVLDVSLDELEKLEIREGDVVALVTNGDVEALMEVEEIYEFDKREYAEKVFKTTDLDHPGVKKVFEMRDRLVGGKIELLNRIENPFEKYTLQPIETRVLFKELGWRTIVGFQTRNAPHLGHEYVQKTALTFVDGLFINPVIGKKKKGDFRDEVILKAYEVLIEKYYLKNRAVLAILRTEMRYAGPREAIFHAIVRKNFGCTHFIVGRDHAGVGSYYKPYEAQEIFEEFPDLGITPIFFKQFYYCKKCYGYVNEAVCPHRGDDIIPPSGTKIREMLMEGKFPPREMMRPEVAEVILSFEKPFVD</sequence>
<evidence type="ECO:0000259" key="9">
    <source>
        <dbReference type="Pfam" id="PF14306"/>
    </source>
</evidence>
<feature type="domain" description="ATP-sulfurylase PUA-like" evidence="9">
    <location>
        <begin position="4"/>
        <end position="162"/>
    </location>
</feature>
<dbReference type="CDD" id="cd00517">
    <property type="entry name" value="ATPS"/>
    <property type="match status" value="1"/>
</dbReference>
<dbReference type="SUPFAM" id="SSF88697">
    <property type="entry name" value="PUA domain-like"/>
    <property type="match status" value="1"/>
</dbReference>
<keyword evidence="4 7" id="KW-0547">Nucleotide-binding</keyword>
<dbReference type="GO" id="GO:0000103">
    <property type="term" value="P:sulfate assimilation"/>
    <property type="evidence" value="ECO:0007669"/>
    <property type="project" value="UniProtKB-UniRule"/>
</dbReference>
<dbReference type="EMBL" id="CP001899">
    <property type="protein sequence ID" value="ADC66540.1"/>
    <property type="molecule type" value="Genomic_DNA"/>
</dbReference>
<name>D3S249_FERPA</name>
<dbReference type="UniPathway" id="UPA00140">
    <property type="reaction ID" value="UER00204"/>
</dbReference>
<evidence type="ECO:0000256" key="1">
    <source>
        <dbReference type="ARBA" id="ARBA00005048"/>
    </source>
</evidence>
<reference evidence="11" key="1">
    <citation type="submission" date="2010-02" db="EMBL/GenBank/DDBJ databases">
        <title>Complete sequence of Ferroglobus placidus DSM 10642.</title>
        <authorList>
            <consortium name="US DOE Joint Genome Institute"/>
            <person name="Lucas S."/>
            <person name="Copeland A."/>
            <person name="Lapidus A."/>
            <person name="Cheng J.-F."/>
            <person name="Bruce D."/>
            <person name="Goodwin L."/>
            <person name="Pitluck S."/>
            <person name="Saunders E."/>
            <person name="Brettin T."/>
            <person name="Detter J.C."/>
            <person name="Han C."/>
            <person name="Tapia R."/>
            <person name="Larimer F."/>
            <person name="Land M."/>
            <person name="Hauser L."/>
            <person name="Kyrpides N."/>
            <person name="Ivanova N."/>
            <person name="Holmes D."/>
            <person name="Lovley D."/>
            <person name="Kyrpides N."/>
            <person name="Anderson I.J."/>
            <person name="Woyke T."/>
        </authorList>
    </citation>
    <scope>NUCLEOTIDE SEQUENCE [LARGE SCALE GENOMIC DNA]</scope>
    <source>
        <strain evidence="11">DSM 10642 / AEDII12DO</strain>
    </source>
</reference>
<dbReference type="SUPFAM" id="SSF52374">
    <property type="entry name" value="Nucleotidylyl transferase"/>
    <property type="match status" value="1"/>
</dbReference>
<evidence type="ECO:0000313" key="11">
    <source>
        <dbReference type="Proteomes" id="UP000002613"/>
    </source>
</evidence>
<evidence type="ECO:0000256" key="6">
    <source>
        <dbReference type="ARBA" id="ARBA00037980"/>
    </source>
</evidence>
<reference evidence="10 11" key="2">
    <citation type="journal article" date="2011" name="Stand. Genomic Sci.">
        <title>Complete genome sequence of Ferroglobus placidus AEDII12DO.</title>
        <authorList>
            <person name="Anderson I."/>
            <person name="Risso C."/>
            <person name="Holmes D."/>
            <person name="Lucas S."/>
            <person name="Copeland A."/>
            <person name="Lapidus A."/>
            <person name="Cheng J.F."/>
            <person name="Bruce D."/>
            <person name="Goodwin L."/>
            <person name="Pitluck S."/>
            <person name="Saunders E."/>
            <person name="Brettin T."/>
            <person name="Detter J.C."/>
            <person name="Han C."/>
            <person name="Tapia R."/>
            <person name="Larimer F."/>
            <person name="Land M."/>
            <person name="Hauser L."/>
            <person name="Woyke T."/>
            <person name="Lovley D."/>
            <person name="Kyrpides N."/>
            <person name="Ivanova N."/>
        </authorList>
    </citation>
    <scope>NUCLEOTIDE SEQUENCE [LARGE SCALE GENOMIC DNA]</scope>
    <source>
        <strain evidence="11">DSM 10642 / AEDII12DO</strain>
    </source>
</reference>
<dbReference type="Pfam" id="PF01747">
    <property type="entry name" value="ATP-sulfurylase"/>
    <property type="match status" value="1"/>
</dbReference>
<evidence type="ECO:0000256" key="7">
    <source>
        <dbReference type="HAMAP-Rule" id="MF_00066"/>
    </source>
</evidence>
<comment type="catalytic activity">
    <reaction evidence="7">
        <text>sulfate + ATP + H(+) = adenosine 5'-phosphosulfate + diphosphate</text>
        <dbReference type="Rhea" id="RHEA:18133"/>
        <dbReference type="ChEBI" id="CHEBI:15378"/>
        <dbReference type="ChEBI" id="CHEBI:16189"/>
        <dbReference type="ChEBI" id="CHEBI:30616"/>
        <dbReference type="ChEBI" id="CHEBI:33019"/>
        <dbReference type="ChEBI" id="CHEBI:58243"/>
        <dbReference type="EC" id="2.7.7.4"/>
    </reaction>
</comment>
<dbReference type="Proteomes" id="UP000002613">
    <property type="component" value="Chromosome"/>
</dbReference>
<dbReference type="NCBIfam" id="NF003166">
    <property type="entry name" value="PRK04149.1"/>
    <property type="match status" value="1"/>
</dbReference>
<dbReference type="NCBIfam" id="TIGR00339">
    <property type="entry name" value="sopT"/>
    <property type="match status" value="1"/>
</dbReference>
<dbReference type="GO" id="GO:0005524">
    <property type="term" value="F:ATP binding"/>
    <property type="evidence" value="ECO:0007669"/>
    <property type="project" value="UniProtKB-KW"/>
</dbReference>
<evidence type="ECO:0000256" key="5">
    <source>
        <dbReference type="ARBA" id="ARBA00022840"/>
    </source>
</evidence>
<organism evidence="10 11">
    <name type="scientific">Ferroglobus placidus (strain DSM 10642 / AEDII12DO)</name>
    <dbReference type="NCBI Taxonomy" id="589924"/>
    <lineage>
        <taxon>Archaea</taxon>
        <taxon>Methanobacteriati</taxon>
        <taxon>Methanobacteriota</taxon>
        <taxon>Archaeoglobi</taxon>
        <taxon>Archaeoglobales</taxon>
        <taxon>Archaeoglobaceae</taxon>
        <taxon>Ferroglobus</taxon>
    </lineage>
</organism>
<evidence type="ECO:0000256" key="4">
    <source>
        <dbReference type="ARBA" id="ARBA00022741"/>
    </source>
</evidence>
<dbReference type="STRING" id="589924.Ferp_2432"/>
<dbReference type="GO" id="GO:0004781">
    <property type="term" value="F:sulfate adenylyltransferase (ATP) activity"/>
    <property type="evidence" value="ECO:0007669"/>
    <property type="project" value="UniProtKB-UniRule"/>
</dbReference>
<dbReference type="InterPro" id="IPR025980">
    <property type="entry name" value="ATP-Sase_PUA-like_dom"/>
</dbReference>
<dbReference type="RefSeq" id="WP_012966874.1">
    <property type="nucleotide sequence ID" value="NC_013849.1"/>
</dbReference>
<protein>
    <recommendedName>
        <fullName evidence="7">Sulfate adenylyltransferase</fullName>
        <ecNumber evidence="7">2.7.7.4</ecNumber>
    </recommendedName>
    <alternativeName>
        <fullName evidence="7">ATP-sulfurylase</fullName>
    </alternativeName>
    <alternativeName>
        <fullName evidence="7">Sulfate adenylate transferase</fullName>
        <shortName evidence="7">SAT</shortName>
    </alternativeName>
</protein>
<dbReference type="Gene3D" id="3.40.50.620">
    <property type="entry name" value="HUPs"/>
    <property type="match status" value="1"/>
</dbReference>
<accession>D3S249</accession>
<evidence type="ECO:0000256" key="3">
    <source>
        <dbReference type="ARBA" id="ARBA00022695"/>
    </source>
</evidence>
<dbReference type="AlphaFoldDB" id="D3S249"/>
<dbReference type="eggNOG" id="arCOG04191">
    <property type="taxonomic scope" value="Archaea"/>
</dbReference>
<dbReference type="Gene3D" id="3.10.400.10">
    <property type="entry name" value="Sulfate adenylyltransferase"/>
    <property type="match status" value="1"/>
</dbReference>
<dbReference type="PANTHER" id="PTHR43509:SF1">
    <property type="entry name" value="SULFATE ADENYLYLTRANSFERASE"/>
    <property type="match status" value="1"/>
</dbReference>
<keyword evidence="11" id="KW-1185">Reference proteome</keyword>
<keyword evidence="3 7" id="KW-0548">Nucleotidyltransferase</keyword>
<comment type="pathway">
    <text evidence="1 7">Sulfur metabolism; hydrogen sulfide biosynthesis; sulfite from sulfate: step 1/3.</text>
</comment>
<dbReference type="InterPro" id="IPR014729">
    <property type="entry name" value="Rossmann-like_a/b/a_fold"/>
</dbReference>
<keyword evidence="2 7" id="KW-0808">Transferase</keyword>
<gene>
    <name evidence="7" type="primary">sat</name>
    <name evidence="10" type="ordered locus">Ferp_2432</name>
</gene>
<dbReference type="GO" id="GO:0070814">
    <property type="term" value="P:hydrogen sulfide biosynthetic process"/>
    <property type="evidence" value="ECO:0007669"/>
    <property type="project" value="UniProtKB-UniRule"/>
</dbReference>
<evidence type="ECO:0000256" key="2">
    <source>
        <dbReference type="ARBA" id="ARBA00022679"/>
    </source>
</evidence>
<evidence type="ECO:0000259" key="8">
    <source>
        <dbReference type="Pfam" id="PF01747"/>
    </source>
</evidence>
<dbReference type="InterPro" id="IPR024951">
    <property type="entry name" value="Sulfurylase_cat_dom"/>
</dbReference>
<dbReference type="Pfam" id="PF14306">
    <property type="entry name" value="PUA_2"/>
    <property type="match status" value="1"/>
</dbReference>
<dbReference type="InterPro" id="IPR020792">
    <property type="entry name" value="SO4_adenylyltransferase_pro"/>
</dbReference>
<feature type="domain" description="Sulphate adenylyltransferase catalytic" evidence="8">
    <location>
        <begin position="169"/>
        <end position="376"/>
    </location>
</feature>
<dbReference type="PaxDb" id="589924-Ferp_2432"/>
<dbReference type="InterPro" id="IPR015947">
    <property type="entry name" value="PUA-like_sf"/>
</dbReference>
<evidence type="ECO:0000313" key="10">
    <source>
        <dbReference type="EMBL" id="ADC66540.1"/>
    </source>
</evidence>
<dbReference type="EC" id="2.7.7.4" evidence="7"/>
<dbReference type="HOGENOM" id="CLU_022950_1_1_2"/>
<dbReference type="HAMAP" id="MF_00066">
    <property type="entry name" value="Sulf_adenylyltr"/>
    <property type="match status" value="1"/>
</dbReference>
<dbReference type="OrthoDB" id="6358at2157"/>
<dbReference type="InterPro" id="IPR002650">
    <property type="entry name" value="Sulphate_adenylyltransferase"/>
</dbReference>
<keyword evidence="5 7" id="KW-0067">ATP-binding</keyword>
<dbReference type="GeneID" id="8779973"/>
<comment type="similarity">
    <text evidence="6 7">Belongs to the sulfate adenylyltransferase family.</text>
</comment>